<keyword evidence="3" id="KW-0479">Metal-binding</keyword>
<comment type="subcellular location">
    <subcellularLocation>
        <location evidence="1">Nucleus</location>
    </subcellularLocation>
</comment>
<dbReference type="PROSITE" id="PS51916">
    <property type="entry name" value="DEUBAD"/>
    <property type="match status" value="1"/>
</dbReference>
<evidence type="ECO:0000313" key="8">
    <source>
        <dbReference type="Proteomes" id="UP000636800"/>
    </source>
</evidence>
<dbReference type="Pfam" id="PF00320">
    <property type="entry name" value="GATA"/>
    <property type="match status" value="1"/>
</dbReference>
<sequence length="495" mass="56237">MGKHGPCRHCGVTSTPLWRNGPPEKPVLCNACGSRWRTKGSLANYAPFHAREPIHCEEPRIAKRKCISYKTKEQKLQKRKQINDLVEYDHEILFSKPEQNCLLTFECDASNRSSSGSATSYSESCANFNTTDASDWAGSVLSNTTQIPVPSKKSAVHIKPSSVDKLTMELYSIWNEQQSSNLTGSLEEDLLFEGKTPIDSFEIGHGGVLLRYPISKVVEEESEASSIPADNKQVCEAFSRSSSSASFSHICLDKIKKPIKHVIPENIRRETFLSENLDFLQDSDSLLGFLDLKDIVNFGVFMELLTCEEQLLLMKYLPSVDTTKYPESLRCLFTSPQFEENLSYFQQLLRCGLFDLSFWTMNIEEVRTLKRLVVLGSTNCRWVEHHKHLKRMQVAGERKVENWTSLTPIKNHHEEQIQQLQVSKESMMSPNAYETSSTNFPSTKSSVITLSDICSNDRIDTKDLIYNEGTYLGPESLTQLFTDESFDQHLLLNQK</sequence>
<dbReference type="InterPro" id="IPR000679">
    <property type="entry name" value="Znf_GATA"/>
</dbReference>
<dbReference type="OrthoDB" id="515401at2759"/>
<dbReference type="GO" id="GO:0006355">
    <property type="term" value="P:regulation of DNA-templated transcription"/>
    <property type="evidence" value="ECO:0007669"/>
    <property type="project" value="InterPro"/>
</dbReference>
<keyword evidence="3" id="KW-0862">Zinc</keyword>
<dbReference type="SMART" id="SM00401">
    <property type="entry name" value="ZnF_GATA"/>
    <property type="match status" value="1"/>
</dbReference>
<dbReference type="Proteomes" id="UP000636800">
    <property type="component" value="Unassembled WGS sequence"/>
</dbReference>
<name>A0A835PLT5_VANPL</name>
<dbReference type="AlphaFoldDB" id="A0A835PLT5"/>
<proteinExistence type="predicted"/>
<reference evidence="8 9" key="1">
    <citation type="journal article" date="2020" name="Nat. Food">
        <title>A phased Vanilla planifolia genome enables genetic improvement of flavour and production.</title>
        <authorList>
            <person name="Hasing T."/>
            <person name="Tang H."/>
            <person name="Brym M."/>
            <person name="Khazi F."/>
            <person name="Huang T."/>
            <person name="Chambers A.H."/>
        </authorList>
    </citation>
    <scope>NUCLEOTIDE SEQUENCE [LARGE SCALE GENOMIC DNA]</scope>
    <source>
        <tissue evidence="7">Leaf</tissue>
    </source>
</reference>
<evidence type="ECO:0000259" key="5">
    <source>
        <dbReference type="PROSITE" id="PS51916"/>
    </source>
</evidence>
<keyword evidence="8" id="KW-1185">Reference proteome</keyword>
<evidence type="ECO:0000313" key="6">
    <source>
        <dbReference type="EMBL" id="KAG0453006.1"/>
    </source>
</evidence>
<dbReference type="EMBL" id="JADCNM010000014">
    <property type="protein sequence ID" value="KAG0454064.1"/>
    <property type="molecule type" value="Genomic_DNA"/>
</dbReference>
<evidence type="ECO:0000313" key="9">
    <source>
        <dbReference type="Proteomes" id="UP000639772"/>
    </source>
</evidence>
<feature type="domain" description="DEUBAD" evidence="5">
    <location>
        <begin position="283"/>
        <end position="395"/>
    </location>
</feature>
<accession>A0A835PLT5</accession>
<feature type="domain" description="GATA-type" evidence="4">
    <location>
        <begin position="7"/>
        <end position="40"/>
    </location>
</feature>
<evidence type="ECO:0008006" key="10">
    <source>
        <dbReference type="Google" id="ProtNLM"/>
    </source>
</evidence>
<dbReference type="GO" id="GO:0005634">
    <property type="term" value="C:nucleus"/>
    <property type="evidence" value="ECO:0007669"/>
    <property type="project" value="UniProtKB-SubCell"/>
</dbReference>
<dbReference type="CDD" id="cd00202">
    <property type="entry name" value="ZnF_GATA"/>
    <property type="match status" value="1"/>
</dbReference>
<dbReference type="EMBL" id="JADCNL010000014">
    <property type="protein sequence ID" value="KAG0453006.1"/>
    <property type="molecule type" value="Genomic_DNA"/>
</dbReference>
<dbReference type="Gene3D" id="3.30.50.10">
    <property type="entry name" value="Erythroid Transcription Factor GATA-1, subunit A"/>
    <property type="match status" value="1"/>
</dbReference>
<dbReference type="InterPro" id="IPR044867">
    <property type="entry name" value="DEUBAD_dom"/>
</dbReference>
<dbReference type="InterPro" id="IPR044589">
    <property type="entry name" value="GATA26/27"/>
</dbReference>
<dbReference type="PANTHER" id="PTHR46855:SF1">
    <property type="entry name" value="GATA TRANSCRIPTION FACTOR 26"/>
    <property type="match status" value="1"/>
</dbReference>
<dbReference type="PROSITE" id="PS00344">
    <property type="entry name" value="GATA_ZN_FINGER_1"/>
    <property type="match status" value="1"/>
</dbReference>
<dbReference type="PROSITE" id="PS50114">
    <property type="entry name" value="GATA_ZN_FINGER_2"/>
    <property type="match status" value="1"/>
</dbReference>
<keyword evidence="2" id="KW-0539">Nucleus</keyword>
<dbReference type="Proteomes" id="UP000639772">
    <property type="component" value="Unassembled WGS sequence"/>
</dbReference>
<gene>
    <name evidence="7" type="ORF">HPP92_025368</name>
    <name evidence="6" type="ORF">HPP92_025670</name>
</gene>
<dbReference type="SUPFAM" id="SSF57716">
    <property type="entry name" value="Glucocorticoid receptor-like (DNA-binding domain)"/>
    <property type="match status" value="1"/>
</dbReference>
<evidence type="ECO:0000256" key="2">
    <source>
        <dbReference type="ARBA" id="ARBA00023242"/>
    </source>
</evidence>
<dbReference type="GO" id="GO:0008270">
    <property type="term" value="F:zinc ion binding"/>
    <property type="evidence" value="ECO:0007669"/>
    <property type="project" value="UniProtKB-KW"/>
</dbReference>
<protein>
    <recommendedName>
        <fullName evidence="10">GATA transcription factor 26</fullName>
    </recommendedName>
</protein>
<evidence type="ECO:0000259" key="4">
    <source>
        <dbReference type="PROSITE" id="PS50114"/>
    </source>
</evidence>
<evidence type="ECO:0000256" key="1">
    <source>
        <dbReference type="ARBA" id="ARBA00004123"/>
    </source>
</evidence>
<dbReference type="PANTHER" id="PTHR46855">
    <property type="entry name" value="OSJNBB0038F03.10 PROTEIN"/>
    <property type="match status" value="1"/>
</dbReference>
<comment type="caution">
    <text evidence="7">The sequence shown here is derived from an EMBL/GenBank/DDBJ whole genome shotgun (WGS) entry which is preliminary data.</text>
</comment>
<organism evidence="7 9">
    <name type="scientific">Vanilla planifolia</name>
    <name type="common">Vanilla</name>
    <dbReference type="NCBI Taxonomy" id="51239"/>
    <lineage>
        <taxon>Eukaryota</taxon>
        <taxon>Viridiplantae</taxon>
        <taxon>Streptophyta</taxon>
        <taxon>Embryophyta</taxon>
        <taxon>Tracheophyta</taxon>
        <taxon>Spermatophyta</taxon>
        <taxon>Magnoliopsida</taxon>
        <taxon>Liliopsida</taxon>
        <taxon>Asparagales</taxon>
        <taxon>Orchidaceae</taxon>
        <taxon>Vanilloideae</taxon>
        <taxon>Vanilleae</taxon>
        <taxon>Vanilla</taxon>
    </lineage>
</organism>
<dbReference type="GO" id="GO:0043565">
    <property type="term" value="F:sequence-specific DNA binding"/>
    <property type="evidence" value="ECO:0007669"/>
    <property type="project" value="InterPro"/>
</dbReference>
<keyword evidence="3" id="KW-0863">Zinc-finger</keyword>
<evidence type="ECO:0000313" key="7">
    <source>
        <dbReference type="EMBL" id="KAG0454064.1"/>
    </source>
</evidence>
<dbReference type="InterPro" id="IPR013088">
    <property type="entry name" value="Znf_NHR/GATA"/>
</dbReference>
<evidence type="ECO:0000256" key="3">
    <source>
        <dbReference type="PROSITE-ProRule" id="PRU00094"/>
    </source>
</evidence>